<reference evidence="2" key="1">
    <citation type="submission" date="2014-11" db="EMBL/GenBank/DDBJ databases">
        <authorList>
            <person name="Amaro Gonzalez C."/>
        </authorList>
    </citation>
    <scope>NUCLEOTIDE SEQUENCE</scope>
</reference>
<reference evidence="2" key="2">
    <citation type="journal article" date="2015" name="Fish Shellfish Immunol.">
        <title>Early steps in the European eel (Anguilla anguilla)-Vibrio vulnificus interaction in the gills: Role of the RtxA13 toxin.</title>
        <authorList>
            <person name="Callol A."/>
            <person name="Pajuelo D."/>
            <person name="Ebbesson L."/>
            <person name="Teles M."/>
            <person name="MacKenzie S."/>
            <person name="Amaro C."/>
        </authorList>
    </citation>
    <scope>NUCLEOTIDE SEQUENCE</scope>
</reference>
<evidence type="ECO:0000256" key="1">
    <source>
        <dbReference type="SAM" id="MobiDB-lite"/>
    </source>
</evidence>
<sequence>MERLALTKTSRARSFLGPSLGTTV</sequence>
<protein>
    <submittedName>
        <fullName evidence="2">Uncharacterized protein</fullName>
    </submittedName>
</protein>
<evidence type="ECO:0000313" key="2">
    <source>
        <dbReference type="EMBL" id="JAH03977.1"/>
    </source>
</evidence>
<dbReference type="AlphaFoldDB" id="A0A0E9PI59"/>
<organism evidence="2">
    <name type="scientific">Anguilla anguilla</name>
    <name type="common">European freshwater eel</name>
    <name type="synonym">Muraena anguilla</name>
    <dbReference type="NCBI Taxonomy" id="7936"/>
    <lineage>
        <taxon>Eukaryota</taxon>
        <taxon>Metazoa</taxon>
        <taxon>Chordata</taxon>
        <taxon>Craniata</taxon>
        <taxon>Vertebrata</taxon>
        <taxon>Euteleostomi</taxon>
        <taxon>Actinopterygii</taxon>
        <taxon>Neopterygii</taxon>
        <taxon>Teleostei</taxon>
        <taxon>Anguilliformes</taxon>
        <taxon>Anguillidae</taxon>
        <taxon>Anguilla</taxon>
    </lineage>
</organism>
<proteinExistence type="predicted"/>
<accession>A0A0E9PI59</accession>
<feature type="region of interest" description="Disordered" evidence="1">
    <location>
        <begin position="1"/>
        <end position="24"/>
    </location>
</feature>
<dbReference type="EMBL" id="GBXM01104600">
    <property type="protein sequence ID" value="JAH03977.1"/>
    <property type="molecule type" value="Transcribed_RNA"/>
</dbReference>
<name>A0A0E9PI59_ANGAN</name>